<sequence length="95" mass="11303">MKYYSDKPKELFAQKISYYMCELIALHPFLELNGRITRLFFDMIATFNGYEYIDYQNTLKTNDDENEFIKASIDCMTGKENKMFKIILDGLKETK</sequence>
<protein>
    <submittedName>
        <fullName evidence="2">Cell filamentation protein fic</fullName>
    </submittedName>
</protein>
<dbReference type="PROSITE" id="PS51459">
    <property type="entry name" value="FIDO"/>
    <property type="match status" value="1"/>
</dbReference>
<evidence type="ECO:0000313" key="2">
    <source>
        <dbReference type="EMBL" id="VAX24082.1"/>
    </source>
</evidence>
<dbReference type="SUPFAM" id="SSF140931">
    <property type="entry name" value="Fic-like"/>
    <property type="match status" value="1"/>
</dbReference>
<gene>
    <name evidence="2" type="ORF">MNBD_IGNAVI01-122</name>
</gene>
<accession>A0A3B1C7G3</accession>
<reference evidence="2" key="1">
    <citation type="submission" date="2018-06" db="EMBL/GenBank/DDBJ databases">
        <authorList>
            <person name="Zhirakovskaya E."/>
        </authorList>
    </citation>
    <scope>NUCLEOTIDE SEQUENCE</scope>
</reference>
<dbReference type="InterPro" id="IPR003812">
    <property type="entry name" value="Fido"/>
</dbReference>
<evidence type="ECO:0000259" key="1">
    <source>
        <dbReference type="PROSITE" id="PS51459"/>
    </source>
</evidence>
<dbReference type="InterPro" id="IPR036597">
    <property type="entry name" value="Fido-like_dom_sf"/>
</dbReference>
<dbReference type="Pfam" id="PF02661">
    <property type="entry name" value="Fic"/>
    <property type="match status" value="1"/>
</dbReference>
<dbReference type="EMBL" id="UOGD01000265">
    <property type="protein sequence ID" value="VAX24082.1"/>
    <property type="molecule type" value="Genomic_DNA"/>
</dbReference>
<feature type="domain" description="Fido" evidence="1">
    <location>
        <begin position="1"/>
        <end position="93"/>
    </location>
</feature>
<name>A0A3B1C7G3_9ZZZZ</name>
<dbReference type="AlphaFoldDB" id="A0A3B1C7G3"/>
<dbReference type="Gene3D" id="1.10.3290.10">
    <property type="entry name" value="Fido-like domain"/>
    <property type="match status" value="1"/>
</dbReference>
<organism evidence="2">
    <name type="scientific">hydrothermal vent metagenome</name>
    <dbReference type="NCBI Taxonomy" id="652676"/>
    <lineage>
        <taxon>unclassified sequences</taxon>
        <taxon>metagenomes</taxon>
        <taxon>ecological metagenomes</taxon>
    </lineage>
</organism>
<proteinExistence type="predicted"/>